<name>A0A915K1E8_ROMCU</name>
<reference evidence="2" key="1">
    <citation type="submission" date="2022-11" db="UniProtKB">
        <authorList>
            <consortium name="WormBaseParasite"/>
        </authorList>
    </citation>
    <scope>IDENTIFICATION</scope>
</reference>
<organism evidence="1 2">
    <name type="scientific">Romanomermis culicivorax</name>
    <name type="common">Nematode worm</name>
    <dbReference type="NCBI Taxonomy" id="13658"/>
    <lineage>
        <taxon>Eukaryota</taxon>
        <taxon>Metazoa</taxon>
        <taxon>Ecdysozoa</taxon>
        <taxon>Nematoda</taxon>
        <taxon>Enoplea</taxon>
        <taxon>Dorylaimia</taxon>
        <taxon>Mermithida</taxon>
        <taxon>Mermithoidea</taxon>
        <taxon>Mermithidae</taxon>
        <taxon>Romanomermis</taxon>
    </lineage>
</organism>
<accession>A0A915K1E8</accession>
<dbReference type="Proteomes" id="UP000887565">
    <property type="component" value="Unplaced"/>
</dbReference>
<protein>
    <submittedName>
        <fullName evidence="2">Uncharacterized protein</fullName>
    </submittedName>
</protein>
<proteinExistence type="predicted"/>
<dbReference type="AlphaFoldDB" id="A0A915K1E8"/>
<evidence type="ECO:0000313" key="1">
    <source>
        <dbReference type="Proteomes" id="UP000887565"/>
    </source>
</evidence>
<evidence type="ECO:0000313" key="2">
    <source>
        <dbReference type="WBParaSite" id="nRc.2.0.1.t32498-RA"/>
    </source>
</evidence>
<sequence>MQLIVEKLFDRLLTINYRDLKRNMKIICPVISKEGQITTGGLQKIKYLNNEDGNQISGPSAAMNKNCLRLQFV</sequence>
<dbReference type="WBParaSite" id="nRc.2.0.1.t32498-RA">
    <property type="protein sequence ID" value="nRc.2.0.1.t32498-RA"/>
    <property type="gene ID" value="nRc.2.0.1.g32498"/>
</dbReference>
<keyword evidence="1" id="KW-1185">Reference proteome</keyword>